<accession>A0ABN7SBI3</accession>
<keyword evidence="2" id="KW-1015">Disulfide bond</keyword>
<dbReference type="InterPro" id="IPR013783">
    <property type="entry name" value="Ig-like_fold"/>
</dbReference>
<feature type="compositionally biased region" description="Basic and acidic residues" evidence="3">
    <location>
        <begin position="260"/>
        <end position="269"/>
    </location>
</feature>
<reference evidence="5 6" key="1">
    <citation type="submission" date="2021-04" db="EMBL/GenBank/DDBJ databases">
        <authorList>
            <person name="Bliznina A."/>
        </authorList>
    </citation>
    <scope>NUCLEOTIDE SEQUENCE [LARGE SCALE GENOMIC DNA]</scope>
</reference>
<dbReference type="SMART" id="SM00409">
    <property type="entry name" value="IG"/>
    <property type="match status" value="8"/>
</dbReference>
<dbReference type="InterPro" id="IPR036179">
    <property type="entry name" value="Ig-like_dom_sf"/>
</dbReference>
<dbReference type="InterPro" id="IPR007110">
    <property type="entry name" value="Ig-like_dom"/>
</dbReference>
<evidence type="ECO:0000313" key="6">
    <source>
        <dbReference type="Proteomes" id="UP001158576"/>
    </source>
</evidence>
<feature type="domain" description="Ig-like" evidence="4">
    <location>
        <begin position="788"/>
        <end position="870"/>
    </location>
</feature>
<evidence type="ECO:0000256" key="2">
    <source>
        <dbReference type="ARBA" id="ARBA00023157"/>
    </source>
</evidence>
<organism evidence="5 6">
    <name type="scientific">Oikopleura dioica</name>
    <name type="common">Tunicate</name>
    <dbReference type="NCBI Taxonomy" id="34765"/>
    <lineage>
        <taxon>Eukaryota</taxon>
        <taxon>Metazoa</taxon>
        <taxon>Chordata</taxon>
        <taxon>Tunicata</taxon>
        <taxon>Appendicularia</taxon>
        <taxon>Copelata</taxon>
        <taxon>Oikopleuridae</taxon>
        <taxon>Oikopleura</taxon>
    </lineage>
</organism>
<feature type="region of interest" description="Disordered" evidence="3">
    <location>
        <begin position="1192"/>
        <end position="1247"/>
    </location>
</feature>
<dbReference type="PANTHER" id="PTHR45080:SF8">
    <property type="entry name" value="IG-LIKE DOMAIN-CONTAINING PROTEIN"/>
    <property type="match status" value="1"/>
</dbReference>
<gene>
    <name evidence="5" type="ORF">OKIOD_LOCUS6574</name>
</gene>
<keyword evidence="6" id="KW-1185">Reference proteome</keyword>
<evidence type="ECO:0000259" key="4">
    <source>
        <dbReference type="PROSITE" id="PS50835"/>
    </source>
</evidence>
<dbReference type="Proteomes" id="UP001158576">
    <property type="component" value="Chromosome XSR"/>
</dbReference>
<dbReference type="Pfam" id="PF07679">
    <property type="entry name" value="I-set"/>
    <property type="match status" value="8"/>
</dbReference>
<feature type="domain" description="Ig-like" evidence="4">
    <location>
        <begin position="516"/>
        <end position="606"/>
    </location>
</feature>
<feature type="compositionally biased region" description="Basic and acidic residues" evidence="3">
    <location>
        <begin position="340"/>
        <end position="351"/>
    </location>
</feature>
<sequence length="1335" mass="148101">MEIYEATKISESILEAKITGSPKVVLWLKDGLPVRKGRLSTVAETNLFVLTIFQLEESDLGVFAIVAENEFGLHEVKMLILDGEGHEQMDSRNFDSNHIRRYQYLHLRDTDTSQRKKGPGFRLRPKDVKLDPGQQLHLVTKLNGHPPPKLTWVKNNVALEASDRISIESNGEDLTYSLTINNVTKEDAGRYQLKASNPLGRQQHNLIVEVGGFTGDLSQPSSALEETVFKVKVDPTIPAGAVPRLPSVGFLPKPSTHAGRRSEVSRVKQDVTPSNTTTTEIKESPKPVHSSTPLKTEERFKAPEHASVPEPEPVEYNETPKYESSENSSKESSPASLRQRSLEPEPEKEQELDSEPEPESEEKESPSVSEESAVSDNDDEEAEKQEQIPVSKSAIRVLQPLEDIETDIDEYIMLQCEFDSEAEVAWTLDEGPLPSSTVIRQVGQLAKIRIRQVTSNDFGEYVASVQDSRGSSFTKCTLRRKGSRKPSTKEQRVAVEESANETYENGVEEDSEVRNPPVISELEDMTIKEGDDLQLEINVNSPTGYDVNWLYNDQVFQADDENMTIIDKYDDLTRLILKDVNEEDSGDYVVKVTNEFGTSESQCRVDVIMSAEPPKLLSVPDEVDCQIGSLVQIEFSAENATHATLIVTDEQRITASIDGHSGFVEYEASEDSPNYAVLLLVGPGGEVEHKINFNLKSASKAPYFTERLHETTAEEGDSLSLEVAASGNPEPEYSWFKGEKCLSISSPRLQLDNISQDDAGRYSVQISNSAGSDKSTATVTVNKKPVKPSFTNYPDNQTRHAGASIDLACSFDGIPEPRVTWFFEDAKIESTSDNGSSVIKIKNFGTNDVGSYTIEAQNSAGKAMKSFSLELKEPSVEEEETDHEQVVPSTSLSFIEPLQDLKVDDGKTGVRWSVKTSNVDAIKWFGPLGEINFDSDDAEFRLESEGERSQRTFSLVFEEVFPDDGGNYKIEISNAQETLSCSAELKVVPVGMEPKFNVRPKINGTVNIGDRVSVKCEIEADPKPEVIWILGNKEIKRSSSEYTLKEAQKSDNVIEYTLEIASLKASEKGKAQVKAQNINAELTCPFTIIINEEASSNTDDFRGNLKTNKTAPPRSEPVEPEPGQKDFRTLLKKSTKTPPAPKPTSKAGQIDFRNQLKNSVQTKALTQDEIRAHTGEQVDFRKSLKTKVSTKTLEQEDLKKMAPEQKDFRETLKKKTDSPKIASPEPPAAKEPSPSPDTSKRPQIIEPPAKTVECIVGDPFRIEVQISGADKVTWLLGQDDVEADPEVGVYLDEDGDSYSLRVEESMMEDRGLYTIIAENDHGQVTCKSRVLVVAQ</sequence>
<dbReference type="InterPro" id="IPR003599">
    <property type="entry name" value="Ig_sub"/>
</dbReference>
<feature type="compositionally biased region" description="Pro residues" evidence="3">
    <location>
        <begin position="1224"/>
        <end position="1235"/>
    </location>
</feature>
<feature type="compositionally biased region" description="Basic and acidic residues" evidence="3">
    <location>
        <begin position="295"/>
        <end position="304"/>
    </location>
</feature>
<feature type="compositionally biased region" description="Basic and acidic residues" evidence="3">
    <location>
        <begin position="1193"/>
        <end position="1218"/>
    </location>
</feature>
<keyword evidence="1" id="KW-0732">Signal</keyword>
<proteinExistence type="predicted"/>
<evidence type="ECO:0000256" key="3">
    <source>
        <dbReference type="SAM" id="MobiDB-lite"/>
    </source>
</evidence>
<feature type="domain" description="Ig-like" evidence="4">
    <location>
        <begin position="994"/>
        <end position="1083"/>
    </location>
</feature>
<dbReference type="PANTHER" id="PTHR45080">
    <property type="entry name" value="CONTACTIN 5"/>
    <property type="match status" value="1"/>
</dbReference>
<feature type="compositionally biased region" description="Low complexity" evidence="3">
    <location>
        <begin position="325"/>
        <end position="336"/>
    </location>
</feature>
<evidence type="ECO:0000256" key="1">
    <source>
        <dbReference type="ARBA" id="ARBA00022729"/>
    </source>
</evidence>
<name>A0ABN7SBI3_OIKDI</name>
<dbReference type="SUPFAM" id="SSF48726">
    <property type="entry name" value="Immunoglobulin"/>
    <property type="match status" value="9"/>
</dbReference>
<dbReference type="InterPro" id="IPR003598">
    <property type="entry name" value="Ig_sub2"/>
</dbReference>
<dbReference type="EMBL" id="OU015569">
    <property type="protein sequence ID" value="CAG5097304.1"/>
    <property type="molecule type" value="Genomic_DNA"/>
</dbReference>
<dbReference type="InterPro" id="IPR050958">
    <property type="entry name" value="Cell_Adh-Cytoskel_Orgn"/>
</dbReference>
<evidence type="ECO:0000313" key="5">
    <source>
        <dbReference type="EMBL" id="CAG5097304.1"/>
    </source>
</evidence>
<feature type="region of interest" description="Disordered" evidence="3">
    <location>
        <begin position="1097"/>
        <end position="1153"/>
    </location>
</feature>
<protein>
    <submittedName>
        <fullName evidence="5">Oidioi.mRNA.OKI2018_I69.XSR.g15016.t1.cds</fullName>
    </submittedName>
</protein>
<feature type="domain" description="Ig-like" evidence="4">
    <location>
        <begin position="119"/>
        <end position="209"/>
    </location>
</feature>
<dbReference type="PROSITE" id="PS50835">
    <property type="entry name" value="IG_LIKE"/>
    <property type="match status" value="5"/>
</dbReference>
<feature type="region of interest" description="Disordered" evidence="3">
    <location>
        <begin position="241"/>
        <end position="388"/>
    </location>
</feature>
<dbReference type="InterPro" id="IPR013098">
    <property type="entry name" value="Ig_I-set"/>
</dbReference>
<dbReference type="Gene3D" id="2.60.40.10">
    <property type="entry name" value="Immunoglobulins"/>
    <property type="match status" value="9"/>
</dbReference>
<dbReference type="SMART" id="SM00408">
    <property type="entry name" value="IGc2"/>
    <property type="match status" value="7"/>
</dbReference>
<feature type="compositionally biased region" description="Acidic residues" evidence="3">
    <location>
        <begin position="352"/>
        <end position="362"/>
    </location>
</feature>
<feature type="compositionally biased region" description="Low complexity" evidence="3">
    <location>
        <begin position="366"/>
        <end position="375"/>
    </location>
</feature>
<feature type="domain" description="Ig-like" evidence="4">
    <location>
        <begin position="702"/>
        <end position="780"/>
    </location>
</feature>